<dbReference type="RefSeq" id="WP_052589362.1">
    <property type="nucleotide sequence ID" value="NZ_CP011112.1"/>
</dbReference>
<accession>A0A0K1JDN0</accession>
<keyword evidence="2" id="KW-0413">Isomerase</keyword>
<dbReference type="PANTHER" id="PTHR21198:SF7">
    <property type="entry name" value="ASPARTATE-GLUTAMATE RACEMASE FAMILY"/>
    <property type="match status" value="1"/>
</dbReference>
<dbReference type="KEGG" id="lmoi:VV02_01305"/>
<dbReference type="SUPFAM" id="SSF53681">
    <property type="entry name" value="Aspartate/glutamate racemase"/>
    <property type="match status" value="2"/>
</dbReference>
<name>A0A0K1JDN0_9MICO</name>
<reference evidence="3 4" key="1">
    <citation type="submission" date="2015-03" db="EMBL/GenBank/DDBJ databases">
        <title>Luteipulveratus halotolerans sp. nov., a novel actinobacterium (Dermacoccaceae) from Sarawak, Malaysia.</title>
        <authorList>
            <person name="Juboi H."/>
            <person name="Basik A."/>
            <person name="Shamsul S.S."/>
            <person name="Arnold P."/>
            <person name="Schmitt E.K."/>
            <person name="Sanglier J.-J."/>
            <person name="Yeo T."/>
        </authorList>
    </citation>
    <scope>NUCLEOTIDE SEQUENCE [LARGE SCALE GENOMIC DNA]</scope>
    <source>
        <strain evidence="3 4">MN07-A0370</strain>
    </source>
</reference>
<dbReference type="GO" id="GO:0047661">
    <property type="term" value="F:amino-acid racemase activity"/>
    <property type="evidence" value="ECO:0007669"/>
    <property type="project" value="InterPro"/>
</dbReference>
<dbReference type="NCBIfam" id="TIGR00035">
    <property type="entry name" value="asp_race"/>
    <property type="match status" value="1"/>
</dbReference>
<evidence type="ECO:0000256" key="1">
    <source>
        <dbReference type="ARBA" id="ARBA00007847"/>
    </source>
</evidence>
<evidence type="ECO:0000256" key="2">
    <source>
        <dbReference type="ARBA" id="ARBA00023235"/>
    </source>
</evidence>
<dbReference type="Proteomes" id="UP000066480">
    <property type="component" value="Chromosome"/>
</dbReference>
<dbReference type="EMBL" id="CP011112">
    <property type="protein sequence ID" value="AKU14822.1"/>
    <property type="molecule type" value="Genomic_DNA"/>
</dbReference>
<gene>
    <name evidence="3" type="ORF">VV02_01305</name>
</gene>
<dbReference type="STRING" id="571913.VV02_01305"/>
<dbReference type="PATRIC" id="fig|571913.6.peg.269"/>
<dbReference type="PANTHER" id="PTHR21198">
    <property type="entry name" value="GLUTAMATE RACEMASE"/>
    <property type="match status" value="1"/>
</dbReference>
<dbReference type="InterPro" id="IPR015942">
    <property type="entry name" value="Asp/Glu/hydantoin_racemase"/>
</dbReference>
<organism evidence="3 4">
    <name type="scientific">Luteipulveratus mongoliensis</name>
    <dbReference type="NCBI Taxonomy" id="571913"/>
    <lineage>
        <taxon>Bacteria</taxon>
        <taxon>Bacillati</taxon>
        <taxon>Actinomycetota</taxon>
        <taxon>Actinomycetes</taxon>
        <taxon>Micrococcales</taxon>
        <taxon>Dermacoccaceae</taxon>
        <taxon>Luteipulveratus</taxon>
    </lineage>
</organism>
<dbReference type="Gene3D" id="3.40.50.1860">
    <property type="match status" value="2"/>
</dbReference>
<dbReference type="InterPro" id="IPR004380">
    <property type="entry name" value="Asp_race"/>
</dbReference>
<dbReference type="AlphaFoldDB" id="A0A0K1JDN0"/>
<keyword evidence="4" id="KW-1185">Reference proteome</keyword>
<dbReference type="Pfam" id="PF01177">
    <property type="entry name" value="Asp_Glu_race"/>
    <property type="match status" value="1"/>
</dbReference>
<sequence length="229" mass="24824">MRTIGMLGGMSWESTAIYYRRANELTRERLGGLHSAPILLHSVDFAPIERLQVAGDWHAAGEILAEAAVGLERAGAGLLVLCTNTMHLVAPQIEDACDIPLLHIVDVTADHVAAQGISRVGLLATAFTMEQPFYVERMAERGIECIVPDAKDRAEVHRVIYDELCQGVVREESRASYRTVIERLVARGVEGIVLGCTELELLVGQDDSPVPVFATTSLHVTAAIDAAQT</sequence>
<proteinExistence type="inferred from homology"/>
<dbReference type="InterPro" id="IPR001920">
    <property type="entry name" value="Asp/Glu_race"/>
</dbReference>
<dbReference type="OrthoDB" id="9803739at2"/>
<evidence type="ECO:0000313" key="3">
    <source>
        <dbReference type="EMBL" id="AKU14822.1"/>
    </source>
</evidence>
<evidence type="ECO:0000313" key="4">
    <source>
        <dbReference type="Proteomes" id="UP000066480"/>
    </source>
</evidence>
<comment type="similarity">
    <text evidence="1">Belongs to the aspartate/glutamate racemases family.</text>
</comment>
<protein>
    <submittedName>
        <fullName evidence="3">Racemase</fullName>
    </submittedName>
</protein>